<organism evidence="1 2">
    <name type="scientific">Sunxiuqinia dokdonensis</name>
    <dbReference type="NCBI Taxonomy" id="1409788"/>
    <lineage>
        <taxon>Bacteria</taxon>
        <taxon>Pseudomonadati</taxon>
        <taxon>Bacteroidota</taxon>
        <taxon>Bacteroidia</taxon>
        <taxon>Marinilabiliales</taxon>
        <taxon>Prolixibacteraceae</taxon>
        <taxon>Sunxiuqinia</taxon>
    </lineage>
</organism>
<dbReference type="CDD" id="cd08994">
    <property type="entry name" value="GH43_62_32_68_117_130-like"/>
    <property type="match status" value="1"/>
</dbReference>
<evidence type="ECO:0000313" key="2">
    <source>
        <dbReference type="Proteomes" id="UP000036958"/>
    </source>
</evidence>
<name>A0A0L8V638_9BACT</name>
<sequence>MKIVFVSHFFLFSKAQYAKKIMLKTSLLIIFIGIFWQSNAQYQQLERPAEWSNLVFGGRFMDRFLPIPVVGELTDDTWGADNVVPRYIDNGIEDSEWSYWGGNVLKGKDGNYHLFVCRWREDSPKGHGEWPNSIVIKASSNHPLGPYQVETIIGKGHNPEAFRLKDGRIAIYVIDGYYIADNVNGPWTYNKFEFDNRDRPIIEGLSNLSFARREDGSFIMVCRGGGIWFSKDGLSPYHQVTDQRVYPDIDGRFEDPVIWKTNIQYHMIVNDWYGRIAYYLRSKDGIHWKVDPGEAYVPGITNYEDGTTEDWFKYERIKMLQDQYGRAVQANFAVIDTLKSEDKPNDRHSSKNIGIPLTVGKLIIILNEEKIEADTPEIRLRIQAEEGFDPHSDIDLNSLRFGASEEVNFGRGSKLLRTEKSGDDLILVFEGAGNGLSEDNFVAKLLGKTRQGKLLFGYARLPWLNYNEAALSARLPVADQLEAGCKLQIEVQNFGQVPSQTSTVKVEQLQEGQSVKIASGEVPVLEPFEKTTIQLISNQSFVPDTENQVKVTITSPGQDPVTLTGKLKTNE</sequence>
<proteinExistence type="predicted"/>
<keyword evidence="2" id="KW-1185">Reference proteome</keyword>
<dbReference type="STRING" id="1409788.NC99_33140"/>
<evidence type="ECO:0000313" key="1">
    <source>
        <dbReference type="EMBL" id="KOH43818.1"/>
    </source>
</evidence>
<dbReference type="InterPro" id="IPR023296">
    <property type="entry name" value="Glyco_hydro_beta-prop_sf"/>
</dbReference>
<dbReference type="SUPFAM" id="SSF75005">
    <property type="entry name" value="Arabinanase/levansucrase/invertase"/>
    <property type="match status" value="1"/>
</dbReference>
<comment type="caution">
    <text evidence="1">The sequence shown here is derived from an EMBL/GenBank/DDBJ whole genome shotgun (WGS) entry which is preliminary data.</text>
</comment>
<dbReference type="Gene3D" id="2.115.10.20">
    <property type="entry name" value="Glycosyl hydrolase domain, family 43"/>
    <property type="match status" value="1"/>
</dbReference>
<dbReference type="PATRIC" id="fig|1409788.3.peg.3397"/>
<dbReference type="Proteomes" id="UP000036958">
    <property type="component" value="Unassembled WGS sequence"/>
</dbReference>
<accession>A0A0L8V638</accession>
<dbReference type="AlphaFoldDB" id="A0A0L8V638"/>
<reference evidence="2" key="1">
    <citation type="submission" date="2015-07" db="EMBL/GenBank/DDBJ databases">
        <title>Genome sequencing of Sunxiuqinia dokdonensis strain SK.</title>
        <authorList>
            <person name="Ahn S."/>
            <person name="Kim B.-C."/>
        </authorList>
    </citation>
    <scope>NUCLEOTIDE SEQUENCE [LARGE SCALE GENOMIC DNA]</scope>
    <source>
        <strain evidence="2">SK</strain>
    </source>
</reference>
<gene>
    <name evidence="1" type="ORF">NC99_33140</name>
</gene>
<protein>
    <submittedName>
        <fullName evidence="1">Uncharacterized protein</fullName>
    </submittedName>
</protein>
<dbReference type="EMBL" id="LGIA01000176">
    <property type="protein sequence ID" value="KOH43818.1"/>
    <property type="molecule type" value="Genomic_DNA"/>
</dbReference>